<keyword evidence="1" id="KW-0472">Membrane</keyword>
<keyword evidence="1" id="KW-1133">Transmembrane helix</keyword>
<evidence type="ECO:0000313" key="2">
    <source>
        <dbReference type="EMBL" id="CAH3107457.1"/>
    </source>
</evidence>
<dbReference type="Proteomes" id="UP001159405">
    <property type="component" value="Unassembled WGS sequence"/>
</dbReference>
<comment type="caution">
    <text evidence="2">The sequence shown here is derived from an EMBL/GenBank/DDBJ whole genome shotgun (WGS) entry which is preliminary data.</text>
</comment>
<reference evidence="2 3" key="1">
    <citation type="submission" date="2022-05" db="EMBL/GenBank/DDBJ databases">
        <authorList>
            <consortium name="Genoscope - CEA"/>
            <person name="William W."/>
        </authorList>
    </citation>
    <scope>NUCLEOTIDE SEQUENCE [LARGE SCALE GENOMIC DNA]</scope>
</reference>
<keyword evidence="1" id="KW-0812">Transmembrane</keyword>
<proteinExistence type="predicted"/>
<gene>
    <name evidence="2" type="ORF">PLOB_00016652</name>
</gene>
<name>A0ABN8NH06_9CNID</name>
<feature type="non-terminal residue" evidence="2">
    <location>
        <position position="1"/>
    </location>
</feature>
<protein>
    <submittedName>
        <fullName evidence="2">Uncharacterized protein</fullName>
    </submittedName>
</protein>
<accession>A0ABN8NH06</accession>
<feature type="non-terminal residue" evidence="2">
    <location>
        <position position="135"/>
    </location>
</feature>
<sequence>KVKVDNVDDGDDNDRDQMLKMIVVMVVVLTMMTTLTTIELKGGAQYSPRTTEQASHQGAEVLAKREPFGQQTSCEERPISNGVCFSERAVSENYHVLKAEYGRVLFERDQAHRTLQIANFQRTSVVKQQRNNGSY</sequence>
<dbReference type="EMBL" id="CALNXK010000020">
    <property type="protein sequence ID" value="CAH3107457.1"/>
    <property type="molecule type" value="Genomic_DNA"/>
</dbReference>
<feature type="transmembrane region" description="Helical" evidence="1">
    <location>
        <begin position="18"/>
        <end position="40"/>
    </location>
</feature>
<evidence type="ECO:0000313" key="3">
    <source>
        <dbReference type="Proteomes" id="UP001159405"/>
    </source>
</evidence>
<organism evidence="2 3">
    <name type="scientific">Porites lobata</name>
    <dbReference type="NCBI Taxonomy" id="104759"/>
    <lineage>
        <taxon>Eukaryota</taxon>
        <taxon>Metazoa</taxon>
        <taxon>Cnidaria</taxon>
        <taxon>Anthozoa</taxon>
        <taxon>Hexacorallia</taxon>
        <taxon>Scleractinia</taxon>
        <taxon>Fungiina</taxon>
        <taxon>Poritidae</taxon>
        <taxon>Porites</taxon>
    </lineage>
</organism>
<evidence type="ECO:0000256" key="1">
    <source>
        <dbReference type="SAM" id="Phobius"/>
    </source>
</evidence>
<keyword evidence="3" id="KW-1185">Reference proteome</keyword>